<sequence>MRRQRFWVWTRMASASRHMKRFNSFREPGIVTMVYCGQAATSAHEEPIPRSHIT</sequence>
<organism evidence="1 2">
    <name type="scientific">Hyaloperonospora arabidopsidis (strain Emoy2)</name>
    <name type="common">Downy mildew agent</name>
    <name type="synonym">Peronospora arabidopsidis</name>
    <dbReference type="NCBI Taxonomy" id="559515"/>
    <lineage>
        <taxon>Eukaryota</taxon>
        <taxon>Sar</taxon>
        <taxon>Stramenopiles</taxon>
        <taxon>Oomycota</taxon>
        <taxon>Peronosporomycetes</taxon>
        <taxon>Peronosporales</taxon>
        <taxon>Peronosporaceae</taxon>
        <taxon>Hyaloperonospora</taxon>
    </lineage>
</organism>
<dbReference type="EnsemblProtists" id="HpaT804689">
    <property type="protein sequence ID" value="HpaP804689"/>
    <property type="gene ID" value="HpaG804689"/>
</dbReference>
<dbReference type="Proteomes" id="UP000011713">
    <property type="component" value="Unassembled WGS sequence"/>
</dbReference>
<protein>
    <submittedName>
        <fullName evidence="1">Uncharacterized protein</fullName>
    </submittedName>
</protein>
<reference evidence="1" key="2">
    <citation type="submission" date="2015-06" db="UniProtKB">
        <authorList>
            <consortium name="EnsemblProtists"/>
        </authorList>
    </citation>
    <scope>IDENTIFICATION</scope>
    <source>
        <strain evidence="1">Emoy2</strain>
    </source>
</reference>
<evidence type="ECO:0000313" key="2">
    <source>
        <dbReference type="Proteomes" id="UP000011713"/>
    </source>
</evidence>
<name>M4BEH1_HYAAE</name>
<dbReference type="InParanoid" id="M4BEH1"/>
<proteinExistence type="predicted"/>
<dbReference type="VEuPathDB" id="FungiDB:HpaG804689"/>
<accession>M4BEH1</accession>
<dbReference type="AlphaFoldDB" id="M4BEH1"/>
<evidence type="ECO:0000313" key="1">
    <source>
        <dbReference type="EnsemblProtists" id="HpaP804689"/>
    </source>
</evidence>
<keyword evidence="2" id="KW-1185">Reference proteome</keyword>
<dbReference type="EMBL" id="JH598174">
    <property type="status" value="NOT_ANNOTATED_CDS"/>
    <property type="molecule type" value="Genomic_DNA"/>
</dbReference>
<dbReference type="HOGENOM" id="CLU_3054447_0_0_1"/>
<reference evidence="2" key="1">
    <citation type="journal article" date="2010" name="Science">
        <title>Signatures of adaptation to obligate biotrophy in the Hyaloperonospora arabidopsidis genome.</title>
        <authorList>
            <person name="Baxter L."/>
            <person name="Tripathy S."/>
            <person name="Ishaque N."/>
            <person name="Boot N."/>
            <person name="Cabral A."/>
            <person name="Kemen E."/>
            <person name="Thines M."/>
            <person name="Ah-Fong A."/>
            <person name="Anderson R."/>
            <person name="Badejoko W."/>
            <person name="Bittner-Eddy P."/>
            <person name="Boore J.L."/>
            <person name="Chibucos M.C."/>
            <person name="Coates M."/>
            <person name="Dehal P."/>
            <person name="Delehaunty K."/>
            <person name="Dong S."/>
            <person name="Downton P."/>
            <person name="Dumas B."/>
            <person name="Fabro G."/>
            <person name="Fronick C."/>
            <person name="Fuerstenberg S.I."/>
            <person name="Fulton L."/>
            <person name="Gaulin E."/>
            <person name="Govers F."/>
            <person name="Hughes L."/>
            <person name="Humphray S."/>
            <person name="Jiang R.H."/>
            <person name="Judelson H."/>
            <person name="Kamoun S."/>
            <person name="Kyung K."/>
            <person name="Meijer H."/>
            <person name="Minx P."/>
            <person name="Morris P."/>
            <person name="Nelson J."/>
            <person name="Phuntumart V."/>
            <person name="Qutob D."/>
            <person name="Rehmany A."/>
            <person name="Rougon-Cardoso A."/>
            <person name="Ryden P."/>
            <person name="Torto-Alalibo T."/>
            <person name="Studholme D."/>
            <person name="Wang Y."/>
            <person name="Win J."/>
            <person name="Wood J."/>
            <person name="Clifton S.W."/>
            <person name="Rogers J."/>
            <person name="Van den Ackerveken G."/>
            <person name="Jones J.D."/>
            <person name="McDowell J.M."/>
            <person name="Beynon J."/>
            <person name="Tyler B.M."/>
        </authorList>
    </citation>
    <scope>NUCLEOTIDE SEQUENCE [LARGE SCALE GENOMIC DNA]</scope>
    <source>
        <strain evidence="2">Emoy2</strain>
    </source>
</reference>